<organism evidence="1 2">
    <name type="scientific">Thermococcus piezophilus</name>
    <dbReference type="NCBI Taxonomy" id="1712654"/>
    <lineage>
        <taxon>Archaea</taxon>
        <taxon>Methanobacteriati</taxon>
        <taxon>Methanobacteriota</taxon>
        <taxon>Thermococci</taxon>
        <taxon>Thermococcales</taxon>
        <taxon>Thermococcaceae</taxon>
        <taxon>Thermococcus</taxon>
    </lineage>
</organism>
<keyword evidence="2" id="KW-1185">Reference proteome</keyword>
<evidence type="ECO:0000313" key="2">
    <source>
        <dbReference type="Proteomes" id="UP000076969"/>
    </source>
</evidence>
<dbReference type="RefSeq" id="WP_068664769.1">
    <property type="nucleotide sequence ID" value="NZ_CP015520.1"/>
</dbReference>
<accession>A0A172WFP7</accession>
<sequence>MNEVNITGTTKANAYVYINLNYGYAVLMNDNSFQTTLAKLMFTNEYPHYTLIYSDGGYIKIFKFNHPNVHVIKNDSDITLKFINATGTDLILEGFLDNGTLVFEKRYDVDGVEYFKLPSELNGSVVIRYSYLKDGTVLDRGIFRINETTTTSYPLKRS</sequence>
<evidence type="ECO:0000313" key="1">
    <source>
        <dbReference type="EMBL" id="ANF22253.1"/>
    </source>
</evidence>
<dbReference type="AlphaFoldDB" id="A0A172WFP7"/>
<gene>
    <name evidence="1" type="ORF">A7C91_02950</name>
</gene>
<protein>
    <submittedName>
        <fullName evidence="1">Uncharacterized protein</fullName>
    </submittedName>
</protein>
<dbReference type="KEGG" id="tpie:A7C91_02950"/>
<dbReference type="STRING" id="1712654.A7C91_02950"/>
<name>A0A172WFP7_9EURY</name>
<dbReference type="EMBL" id="CP015520">
    <property type="protein sequence ID" value="ANF22253.1"/>
    <property type="molecule type" value="Genomic_DNA"/>
</dbReference>
<dbReference type="GeneID" id="28495118"/>
<dbReference type="Proteomes" id="UP000076969">
    <property type="component" value="Chromosome"/>
</dbReference>
<dbReference type="OrthoDB" id="82393at2157"/>
<reference evidence="2" key="1">
    <citation type="journal article" date="2016" name="Syst. Appl. Microbiol.">
        <title>Thermococcus piezophilus sp. nov., a novel hyperthermophilic and piezophilic archaeon with a broad pressure range for growth, isolated from a deepest hydrothermal vent at the Mid-Cayman Rise.</title>
        <authorList>
            <person name="Dalmasso C."/>
            <person name="Oger P."/>
            <person name="Selva G."/>
            <person name="Courtine D."/>
            <person name="L'Haridon S."/>
            <person name="Garlaschelli A."/>
            <person name="Roussel E."/>
            <person name="Miyazaki J."/>
            <person name="Reveillaud J."/>
            <person name="Jebbar M."/>
            <person name="Takai K."/>
            <person name="Maignien L."/>
            <person name="Alain K."/>
        </authorList>
    </citation>
    <scope>NUCLEOTIDE SEQUENCE [LARGE SCALE GENOMIC DNA]</scope>
    <source>
        <strain evidence="2">CDGS</strain>
    </source>
</reference>
<proteinExistence type="predicted"/>